<dbReference type="PANTHER" id="PTHR20275:SF26">
    <property type="entry name" value="NADH KINASE POS5, MITOCHONDRIAL"/>
    <property type="match status" value="1"/>
</dbReference>
<dbReference type="STRING" id="50376.A0A517L2I4"/>
<keyword evidence="5" id="KW-0067">ATP-binding</keyword>
<dbReference type="Pfam" id="PF03171">
    <property type="entry name" value="2OG-FeII_Oxy"/>
    <property type="match status" value="1"/>
</dbReference>
<dbReference type="InterPro" id="IPR016064">
    <property type="entry name" value="NAD/diacylglycerol_kinase_sf"/>
</dbReference>
<feature type="region of interest" description="Disordered" evidence="8">
    <location>
        <begin position="493"/>
        <end position="529"/>
    </location>
</feature>
<dbReference type="InterPro" id="IPR026992">
    <property type="entry name" value="DIOX_N"/>
</dbReference>
<keyword evidence="7" id="KW-0520">NAD</keyword>
<dbReference type="HAMAP" id="MF_00361">
    <property type="entry name" value="NAD_kinase"/>
    <property type="match status" value="1"/>
</dbReference>
<dbReference type="InterPro" id="IPR017437">
    <property type="entry name" value="ATP-NAD_kinase_PpnK-typ_C"/>
</dbReference>
<dbReference type="SUPFAM" id="SSF51197">
    <property type="entry name" value="Clavaminate synthase-like"/>
    <property type="match status" value="1"/>
</dbReference>
<dbReference type="OrthoDB" id="24581at2759"/>
<dbReference type="GO" id="GO:0006741">
    <property type="term" value="P:NADP+ biosynthetic process"/>
    <property type="evidence" value="ECO:0007669"/>
    <property type="project" value="InterPro"/>
</dbReference>
<feature type="domain" description="Fe2OG dioxygenase" evidence="9">
    <location>
        <begin position="187"/>
        <end position="291"/>
    </location>
</feature>
<dbReference type="Pfam" id="PF20143">
    <property type="entry name" value="NAD_kinase_C"/>
    <property type="match status" value="1"/>
</dbReference>
<keyword evidence="2" id="KW-0808">Transferase</keyword>
<comment type="similarity">
    <text evidence="1">Belongs to the NAD kinase family.</text>
</comment>
<dbReference type="SUPFAM" id="SSF111331">
    <property type="entry name" value="NAD kinase/diacylglycerol kinase-like"/>
    <property type="match status" value="1"/>
</dbReference>
<dbReference type="GO" id="GO:0003951">
    <property type="term" value="F:NAD+ kinase activity"/>
    <property type="evidence" value="ECO:0007669"/>
    <property type="project" value="InterPro"/>
</dbReference>
<dbReference type="InterPro" id="IPR027443">
    <property type="entry name" value="IPNS-like_sf"/>
</dbReference>
<accession>A0A517L2I4</accession>
<dbReference type="InterPro" id="IPR002504">
    <property type="entry name" value="NADK"/>
</dbReference>
<dbReference type="GO" id="GO:0005524">
    <property type="term" value="F:ATP binding"/>
    <property type="evidence" value="ECO:0007669"/>
    <property type="project" value="UniProtKB-KW"/>
</dbReference>
<evidence type="ECO:0000256" key="1">
    <source>
        <dbReference type="ARBA" id="ARBA00010995"/>
    </source>
</evidence>
<organism evidence="10 11">
    <name type="scientific">Venturia effusa</name>
    <dbReference type="NCBI Taxonomy" id="50376"/>
    <lineage>
        <taxon>Eukaryota</taxon>
        <taxon>Fungi</taxon>
        <taxon>Dikarya</taxon>
        <taxon>Ascomycota</taxon>
        <taxon>Pezizomycotina</taxon>
        <taxon>Dothideomycetes</taxon>
        <taxon>Pleosporomycetidae</taxon>
        <taxon>Venturiales</taxon>
        <taxon>Venturiaceae</taxon>
        <taxon>Venturia</taxon>
    </lineage>
</organism>
<keyword evidence="6" id="KW-0521">NADP</keyword>
<dbReference type="EMBL" id="CP042188">
    <property type="protein sequence ID" value="QDS69849.1"/>
    <property type="molecule type" value="Genomic_DNA"/>
</dbReference>
<evidence type="ECO:0000256" key="3">
    <source>
        <dbReference type="ARBA" id="ARBA00022741"/>
    </source>
</evidence>
<keyword evidence="11" id="KW-1185">Reference proteome</keyword>
<evidence type="ECO:0000256" key="6">
    <source>
        <dbReference type="ARBA" id="ARBA00022857"/>
    </source>
</evidence>
<evidence type="ECO:0000313" key="11">
    <source>
        <dbReference type="Proteomes" id="UP000316270"/>
    </source>
</evidence>
<evidence type="ECO:0000256" key="2">
    <source>
        <dbReference type="ARBA" id="ARBA00022679"/>
    </source>
</evidence>
<dbReference type="GO" id="GO:0044283">
    <property type="term" value="P:small molecule biosynthetic process"/>
    <property type="evidence" value="ECO:0007669"/>
    <property type="project" value="UniProtKB-ARBA"/>
</dbReference>
<evidence type="ECO:0000313" key="10">
    <source>
        <dbReference type="EMBL" id="QDS69849.1"/>
    </source>
</evidence>
<evidence type="ECO:0000256" key="5">
    <source>
        <dbReference type="ARBA" id="ARBA00022840"/>
    </source>
</evidence>
<dbReference type="InterPro" id="IPR017438">
    <property type="entry name" value="ATP-NAD_kinase_N"/>
</dbReference>
<dbReference type="FunFam" id="2.60.200.30:FF:000009">
    <property type="entry name" value="Poly(P)/ATP NAD kinase"/>
    <property type="match status" value="1"/>
</dbReference>
<keyword evidence="4" id="KW-0418">Kinase</keyword>
<evidence type="ECO:0000256" key="7">
    <source>
        <dbReference type="ARBA" id="ARBA00023027"/>
    </source>
</evidence>
<dbReference type="Pfam" id="PF14226">
    <property type="entry name" value="DIOX_N"/>
    <property type="match status" value="1"/>
</dbReference>
<dbReference type="AlphaFoldDB" id="A0A517L2I4"/>
<proteinExistence type="inferred from homology"/>
<dbReference type="PROSITE" id="PS51471">
    <property type="entry name" value="FE2OG_OXY"/>
    <property type="match status" value="1"/>
</dbReference>
<evidence type="ECO:0000256" key="8">
    <source>
        <dbReference type="SAM" id="MobiDB-lite"/>
    </source>
</evidence>
<keyword evidence="3" id="KW-0547">Nucleotide-binding</keyword>
<sequence>MVHSSIDSLPAFPEDLPLAPIARISSKKLLDGDKAEGAAVLEACRTYGFFYLDLADSPRGEDLLQESEDLLALSKKAFASHSLEEKNRYHLQRGVSMFGYKAAGTVKATDPHKRPDTTEFFNVSKDHMHGIAPTRDYPSTIEEARPLLKAFTKSAHETGMVVLRTLATALGIRPDIFTEGNDFNKPAGDHCRLTHKSPHSSDKNSIGLPSHTDFGTITILFTWLGGLQIQKHTDRSWVYVKPLPGHAIINLGDAMVKFTNGALKSANHRVVPSPGAQGDEERYSVVYFVRPCNDTLMKPVGDFENGTHVKVGGKVSVGEEEGKIYTAGEWMVKRAIQLGKTCHNDLLCLQWPSPPRNILITKKTNSPNITEASIEFAKHVHSSYPDINFVLERSAAENVHESLPFPVYSVSRSMDEAEPALHEKVDLISTLGGDGTILHASSLFATARNVPPILSFSMGTLGFLGEWKFKEYKRAFREVYMSGATAGNDNYLEESAEQSKQDEPSTTDIGPHKVHGTPTGWSSIRGKSMGSNRGARVLLRNRLKVGVFRPDGQRISGDDSIASANGDVYAMNEVIMHRGATPHLAIIEVSIGGRFLTEAVADGMIISTPTGSTAYSLSSGGSIVHPLVSSLLLTPICPRSLSFRPLVLPANTPISLRLSEKNRGREVEVSIDGVRRSQGLGRGMEVRVWGETIKDRQGNWTGGVPSVVRGAVGSDVSGEDHWVGGLNGLLKFNYPFGEEGT</sequence>
<protein>
    <recommendedName>
        <fullName evidence="9">Fe2OG dioxygenase domain-containing protein</fullName>
    </recommendedName>
</protein>
<dbReference type="Gene3D" id="2.60.120.330">
    <property type="entry name" value="B-lactam Antibiotic, Isopenicillin N Synthase, Chain"/>
    <property type="match status" value="1"/>
</dbReference>
<evidence type="ECO:0000259" key="9">
    <source>
        <dbReference type="PROSITE" id="PS51471"/>
    </source>
</evidence>
<dbReference type="InterPro" id="IPR005123">
    <property type="entry name" value="Oxoglu/Fe-dep_dioxygenase_dom"/>
</dbReference>
<dbReference type="Gene3D" id="3.40.50.10330">
    <property type="entry name" value="Probable inorganic polyphosphate/atp-NAD kinase, domain 1"/>
    <property type="match status" value="1"/>
</dbReference>
<dbReference type="GO" id="GO:0019674">
    <property type="term" value="P:NAD+ metabolic process"/>
    <property type="evidence" value="ECO:0007669"/>
    <property type="project" value="InterPro"/>
</dbReference>
<dbReference type="Gene3D" id="2.60.200.30">
    <property type="entry name" value="Probable inorganic polyphosphate/atp-NAD kinase, domain 2"/>
    <property type="match status" value="1"/>
</dbReference>
<evidence type="ECO:0000256" key="4">
    <source>
        <dbReference type="ARBA" id="ARBA00022777"/>
    </source>
</evidence>
<gene>
    <name evidence="10" type="ORF">FKW77_000230</name>
</gene>
<name>A0A517L2I4_9PEZI</name>
<dbReference type="Proteomes" id="UP000316270">
    <property type="component" value="Chromosome 4"/>
</dbReference>
<reference evidence="10 11" key="1">
    <citation type="submission" date="2019-07" db="EMBL/GenBank/DDBJ databases">
        <title>Finished genome of Venturia effusa.</title>
        <authorList>
            <person name="Young C.A."/>
            <person name="Cox M.P."/>
            <person name="Ganley A.R.D."/>
            <person name="David W.J."/>
        </authorList>
    </citation>
    <scope>NUCLEOTIDE SEQUENCE [LARGE SCALE GENOMIC DNA]</scope>
    <source>
        <strain evidence="11">albino</strain>
    </source>
</reference>
<dbReference type="PANTHER" id="PTHR20275">
    <property type="entry name" value="NAD KINASE"/>
    <property type="match status" value="1"/>
</dbReference>
<dbReference type="InterPro" id="IPR044861">
    <property type="entry name" value="IPNS-like_FE2OG_OXY"/>
</dbReference>
<dbReference type="Pfam" id="PF01513">
    <property type="entry name" value="NAD_kinase"/>
    <property type="match status" value="1"/>
</dbReference>